<feature type="compositionally biased region" description="Low complexity" evidence="5">
    <location>
        <begin position="325"/>
        <end position="335"/>
    </location>
</feature>
<feature type="region of interest" description="Disordered" evidence="5">
    <location>
        <begin position="691"/>
        <end position="751"/>
    </location>
</feature>
<evidence type="ECO:0000256" key="1">
    <source>
        <dbReference type="ARBA" id="ARBA00007374"/>
    </source>
</evidence>
<feature type="region of interest" description="Disordered" evidence="5">
    <location>
        <begin position="570"/>
        <end position="643"/>
    </location>
</feature>
<reference evidence="6 7" key="1">
    <citation type="submission" date="2019-02" db="EMBL/GenBank/DDBJ databases">
        <title>Genome sequencing of the rare red list fungi Dentipellis fragilis.</title>
        <authorList>
            <person name="Buettner E."/>
            <person name="Kellner H."/>
        </authorList>
    </citation>
    <scope>NUCLEOTIDE SEQUENCE [LARGE SCALE GENOMIC DNA]</scope>
    <source>
        <strain evidence="6 7">DSM 105465</strain>
    </source>
</reference>
<feature type="compositionally biased region" description="Polar residues" evidence="5">
    <location>
        <begin position="571"/>
        <end position="582"/>
    </location>
</feature>
<dbReference type="InterPro" id="IPR005522">
    <property type="entry name" value="IPK"/>
</dbReference>
<feature type="region of interest" description="Disordered" evidence="5">
    <location>
        <begin position="137"/>
        <end position="175"/>
    </location>
</feature>
<evidence type="ECO:0000256" key="4">
    <source>
        <dbReference type="RuleBase" id="RU363090"/>
    </source>
</evidence>
<dbReference type="GO" id="GO:0000824">
    <property type="term" value="F:inositol-1,4,5,6-tetrakisphosphate 3-kinase activity"/>
    <property type="evidence" value="ECO:0007669"/>
    <property type="project" value="TreeGrafter"/>
</dbReference>
<evidence type="ECO:0000256" key="5">
    <source>
        <dbReference type="SAM" id="MobiDB-lite"/>
    </source>
</evidence>
<comment type="similarity">
    <text evidence="1 4">Belongs to the inositol phosphokinase (IPK) family.</text>
</comment>
<feature type="compositionally biased region" description="Basic and acidic residues" evidence="5">
    <location>
        <begin position="197"/>
        <end position="215"/>
    </location>
</feature>
<feature type="compositionally biased region" description="Low complexity" evidence="5">
    <location>
        <begin position="594"/>
        <end position="612"/>
    </location>
</feature>
<sequence>MYPFPSPPDSNNVTPPSSPPPSYPLSEQDVADSLFLPPSVLRRAGTSYRASPPIDTDPSSSRKRSHRKQPPRALTLPSSSHPSPSGQFPQPGPSPPKTARPVIKTLFPMLYILDHAHPSSGIGRKVADSLELFKESVTSPVTEEHDPINPLKRARAGSPSRRRTGSHHQPADVSDIAVGEARFEFVKRSDWPDREAAAIRREKSTTTLERVRTRESTTSINGRDREREREKEGEIGMRRKDRTVSVRDGGISDLVQWRKDVMKRQDSRGRPRDRQQWPEYDEPSIHVEAPSPEPNAFSRSSSHRDVHQTTAFTSHHAHGYPSPSPSRSPAGRVSPFVPLEPAQAEPSSASIITSAEVSPAWTSPSAVRSHSRSPTPIRLSPPQPSRLLPVQPVSAPDSNTFSASTYAPWSSDDDYESAWESESASAYTPTSSTSASSPLPLSPAQPQRAEPVLTWPMDEEDGYGEIAGKLEDGEVPMPTLEGVEEEDYFPAVAGPASEDSLPHIPLRPFRNQVGGHASIYKFTKRAVCKPLVSRENLFYEAVEREAPPLLDYIPRYLGVMLVSYRRVPKTSCDSSARPSEPSTRARPPLHKAITHSGTPSTHSHSSHKNTVSAPARLQADGADSDGADHNGADTEPEAELPEVVLDRNRHIVPEWMLRGAHRSRALSTSYASLGRTASVPRSLKRTFLAGTASSPDLASPPHTNGKPVVSPTSSASPSPLARSHILSLNPPDSDSAVPPTPASSPNVAQRTLSPQAQAQLLALRRVLDDDEGRFPQTRPAPVPHPFSRTYQSDMPYPNSFASLPGMGGFGGLGSTTVNTKLKDHVFSTIMRRFRRRRGSRGSGGVRTEDEGDIADGEGDGLSVGGYRRRKKLSQVERIKAEEGVGEHRAHENGQPLRRVQSEENMASAAKMQAMALEEETRKSARHPGSGENEIFDFEPELQEQTSSARPHGGDRPVGLVDRRRSRSRSLEALNVPLRFNPASPSSYPPSCLPHSPEPHEDESITRQNHFILMEDLTGRLKLPCVLDLKMGTRQYGMDATSAKKKSQRKKCDRTTSRTLGVRVCGMQVWNHQLQSYVTQDKYQGREVKTEDFPSVLASFLYDGETLMAYHIPIILGKLYSLARIINRLKGYRFYGCSLLFLYDGDREVQETLRNTISEHPSSRTKRGESLERQSRARHSSSRLPERPALRRSHSEDLLGGPVAQRCGRKRKRGEVNIRIVDFAHMTTGRDWLPYPADFDHREVQEMTSGKGYHAEVDPDTGLIYARFPPHYPDQPDRGFLFGLKNLAEALEKIWNDERIRRIKRSRDDPRALKDQLPPLSVEGKQIFEEIFPIGEDEEDGGMIST</sequence>
<feature type="compositionally biased region" description="Basic residues" evidence="5">
    <location>
        <begin position="61"/>
        <end position="70"/>
    </location>
</feature>
<dbReference type="GO" id="GO:0008440">
    <property type="term" value="F:inositol-1,4,5-trisphosphate 3-kinase activity"/>
    <property type="evidence" value="ECO:0007669"/>
    <property type="project" value="TreeGrafter"/>
</dbReference>
<evidence type="ECO:0000313" key="7">
    <source>
        <dbReference type="Proteomes" id="UP000298327"/>
    </source>
</evidence>
<dbReference type="STRING" id="205917.A0A4Y9Z2R9"/>
<feature type="compositionally biased region" description="Low complexity" evidence="5">
    <location>
        <begin position="707"/>
        <end position="719"/>
    </location>
</feature>
<dbReference type="SUPFAM" id="SSF56104">
    <property type="entry name" value="SAICAR synthase-like"/>
    <property type="match status" value="1"/>
</dbReference>
<dbReference type="GO" id="GO:0005737">
    <property type="term" value="C:cytoplasm"/>
    <property type="evidence" value="ECO:0007669"/>
    <property type="project" value="TreeGrafter"/>
</dbReference>
<comment type="caution">
    <text evidence="6">The sequence shown here is derived from an EMBL/GenBank/DDBJ whole genome shotgun (WGS) entry which is preliminary data.</text>
</comment>
<feature type="compositionally biased region" description="Basic residues" evidence="5">
    <location>
        <begin position="152"/>
        <end position="166"/>
    </location>
</feature>
<keyword evidence="7" id="KW-1185">Reference proteome</keyword>
<evidence type="ECO:0000313" key="6">
    <source>
        <dbReference type="EMBL" id="TFY68141.1"/>
    </source>
</evidence>
<dbReference type="GO" id="GO:0005634">
    <property type="term" value="C:nucleus"/>
    <property type="evidence" value="ECO:0007669"/>
    <property type="project" value="TreeGrafter"/>
</dbReference>
<dbReference type="GO" id="GO:0046854">
    <property type="term" value="P:phosphatidylinositol phosphate biosynthetic process"/>
    <property type="evidence" value="ECO:0007669"/>
    <property type="project" value="TreeGrafter"/>
</dbReference>
<evidence type="ECO:0000256" key="3">
    <source>
        <dbReference type="ARBA" id="ARBA00022777"/>
    </source>
</evidence>
<feature type="compositionally biased region" description="Basic and acidic residues" evidence="5">
    <location>
        <begin position="1183"/>
        <end position="1196"/>
    </location>
</feature>
<feature type="compositionally biased region" description="Basic and acidic residues" evidence="5">
    <location>
        <begin position="256"/>
        <end position="276"/>
    </location>
</feature>
<dbReference type="GO" id="GO:0032958">
    <property type="term" value="P:inositol phosphate biosynthetic process"/>
    <property type="evidence" value="ECO:0007669"/>
    <property type="project" value="InterPro"/>
</dbReference>
<feature type="compositionally biased region" description="Acidic residues" evidence="5">
    <location>
        <begin position="849"/>
        <end position="858"/>
    </location>
</feature>
<keyword evidence="2 4" id="KW-0808">Transferase</keyword>
<keyword evidence="3 4" id="KW-0418">Kinase</keyword>
<dbReference type="EC" id="2.7.-.-" evidence="4"/>
<accession>A0A4Y9Z2R9</accession>
<dbReference type="PANTHER" id="PTHR12400:SF21">
    <property type="entry name" value="KINASE"/>
    <property type="match status" value="1"/>
</dbReference>
<organism evidence="6 7">
    <name type="scientific">Dentipellis fragilis</name>
    <dbReference type="NCBI Taxonomy" id="205917"/>
    <lineage>
        <taxon>Eukaryota</taxon>
        <taxon>Fungi</taxon>
        <taxon>Dikarya</taxon>
        <taxon>Basidiomycota</taxon>
        <taxon>Agaricomycotina</taxon>
        <taxon>Agaricomycetes</taxon>
        <taxon>Russulales</taxon>
        <taxon>Hericiaceae</taxon>
        <taxon>Dentipellis</taxon>
    </lineage>
</organism>
<dbReference type="Gene3D" id="3.30.470.160">
    <property type="entry name" value="Inositol polyphosphate kinase"/>
    <property type="match status" value="1"/>
</dbReference>
<dbReference type="InterPro" id="IPR038286">
    <property type="entry name" value="IPK_sf"/>
</dbReference>
<feature type="compositionally biased region" description="Basic and acidic residues" evidence="5">
    <location>
        <begin position="222"/>
        <end position="245"/>
    </location>
</feature>
<feature type="compositionally biased region" description="Polar residues" evidence="5">
    <location>
        <begin position="396"/>
        <end position="408"/>
    </location>
</feature>
<feature type="region of interest" description="Disordered" evidence="5">
    <location>
        <begin position="836"/>
        <end position="865"/>
    </location>
</feature>
<feature type="region of interest" description="Disordered" evidence="5">
    <location>
        <begin position="197"/>
        <end position="448"/>
    </location>
</feature>
<dbReference type="EMBL" id="SEOQ01000170">
    <property type="protein sequence ID" value="TFY68141.1"/>
    <property type="molecule type" value="Genomic_DNA"/>
</dbReference>
<feature type="compositionally biased region" description="Basic and acidic residues" evidence="5">
    <location>
        <begin position="1165"/>
        <end position="1174"/>
    </location>
</feature>
<protein>
    <recommendedName>
        <fullName evidence="4">Kinase</fullName>
        <ecNumber evidence="4">2.7.-.-</ecNumber>
    </recommendedName>
</protein>
<feature type="region of interest" description="Disordered" evidence="5">
    <location>
        <begin position="1153"/>
        <end position="1205"/>
    </location>
</feature>
<dbReference type="OrthoDB" id="2573163at2759"/>
<dbReference type="Pfam" id="PF03770">
    <property type="entry name" value="IPK"/>
    <property type="match status" value="1"/>
</dbReference>
<proteinExistence type="inferred from homology"/>
<dbReference type="PANTHER" id="PTHR12400">
    <property type="entry name" value="INOSITOL POLYPHOSPHATE KINASE"/>
    <property type="match status" value="1"/>
</dbReference>
<feature type="region of interest" description="Disordered" evidence="5">
    <location>
        <begin position="1"/>
        <end position="101"/>
    </location>
</feature>
<dbReference type="Proteomes" id="UP000298327">
    <property type="component" value="Unassembled WGS sequence"/>
</dbReference>
<gene>
    <name evidence="6" type="ORF">EVG20_g3665</name>
</gene>
<feature type="compositionally biased region" description="Polar residues" evidence="5">
    <location>
        <begin position="345"/>
        <end position="374"/>
    </location>
</feature>
<feature type="region of interest" description="Disordered" evidence="5">
    <location>
        <begin position="981"/>
        <end position="1001"/>
    </location>
</feature>
<evidence type="ECO:0000256" key="2">
    <source>
        <dbReference type="ARBA" id="ARBA00022679"/>
    </source>
</evidence>
<feature type="compositionally biased region" description="Low complexity" evidence="5">
    <location>
        <begin position="77"/>
        <end position="89"/>
    </location>
</feature>
<feature type="compositionally biased region" description="Low complexity" evidence="5">
    <location>
        <begin position="420"/>
        <end position="444"/>
    </location>
</feature>
<name>A0A4Y9Z2R9_9AGAM</name>